<dbReference type="Gene3D" id="1.10.530.10">
    <property type="match status" value="1"/>
</dbReference>
<sequence length="511" mass="51871">MSKVENSSRAAARNAGRAGLGLAVVATAVSVAVPAHAHGTFGQAPTSPTGDIRPVTPSTAGATALATQRTIAPATPSMTYRVVAGDTVSHIAARTGSSVSAIVRANNLGPDALIRVGQMLRIPSAAGSPQRSGGDSAAADESGGQTQRAPRGTYTVRAGDTLSQVASRTGTSVERLVRLNSLDSPDLIYVGQRLRVSGESSGSSTPSAPGSTSVPSSPASSTAPSSNSGGRTHTVRAGETVSGLAQRYGTSVRTIVQANNLGANALIYVGQRLVVSGSAGSDDGAPSRSSNSSNSSDSSSPVSYTVAAGDTVSGIAARFGVSVQTVVAANDLGSAAQIYVGQRLTVPTSTNLVGDSFAGRTYPQETVASANANKSALLSMNLPSRSAMQSMVVQVARQMGVDPALAQAHAYQESGFNHASVSPANAIGTMQVIPSSGEWASDLVGRELNLLDPYDNVVAGVAIIRALQSSANSLDEGIAGYYQGLSSVRSNGMFSDTRSYVDAIRSHMNRF</sequence>
<dbReference type="InterPro" id="IPR036779">
    <property type="entry name" value="LysM_dom_sf"/>
</dbReference>
<reference evidence="5" key="1">
    <citation type="journal article" date="2019" name="Int. J. Syst. Evol. Microbiol.">
        <title>The Global Catalogue of Microorganisms (GCM) 10K type strain sequencing project: providing services to taxonomists for standard genome sequencing and annotation.</title>
        <authorList>
            <consortium name="The Broad Institute Genomics Platform"/>
            <consortium name="The Broad Institute Genome Sequencing Center for Infectious Disease"/>
            <person name="Wu L."/>
            <person name="Ma J."/>
        </authorList>
    </citation>
    <scope>NUCLEOTIDE SEQUENCE [LARGE SCALE GENOMIC DNA]</scope>
    <source>
        <strain evidence="5">JCM 17130</strain>
    </source>
</reference>
<dbReference type="CDD" id="cd00118">
    <property type="entry name" value="LysM"/>
    <property type="match status" value="4"/>
</dbReference>
<accession>A0ABW4L8D7</accession>
<dbReference type="CDD" id="cd00254">
    <property type="entry name" value="LT-like"/>
    <property type="match status" value="1"/>
</dbReference>
<dbReference type="Pfam" id="PF01464">
    <property type="entry name" value="SLT"/>
    <property type="match status" value="1"/>
</dbReference>
<evidence type="ECO:0000256" key="2">
    <source>
        <dbReference type="SAM" id="SignalP"/>
    </source>
</evidence>
<evidence type="ECO:0000259" key="3">
    <source>
        <dbReference type="PROSITE" id="PS51782"/>
    </source>
</evidence>
<evidence type="ECO:0000313" key="5">
    <source>
        <dbReference type="Proteomes" id="UP001597277"/>
    </source>
</evidence>
<dbReference type="PANTHER" id="PTHR33734:SF22">
    <property type="entry name" value="MEMBRANE-BOUND LYTIC MUREIN TRANSGLYCOSYLASE D"/>
    <property type="match status" value="1"/>
</dbReference>
<dbReference type="EMBL" id="JBHUEE010000008">
    <property type="protein sequence ID" value="MFD1719098.1"/>
    <property type="molecule type" value="Genomic_DNA"/>
</dbReference>
<dbReference type="InterPro" id="IPR023346">
    <property type="entry name" value="Lysozyme-like_dom_sf"/>
</dbReference>
<feature type="region of interest" description="Disordered" evidence="1">
    <location>
        <begin position="124"/>
        <end position="170"/>
    </location>
</feature>
<proteinExistence type="predicted"/>
<dbReference type="Pfam" id="PF01476">
    <property type="entry name" value="LysM"/>
    <property type="match status" value="4"/>
</dbReference>
<dbReference type="SUPFAM" id="SSF53955">
    <property type="entry name" value="Lysozyme-like"/>
    <property type="match status" value="1"/>
</dbReference>
<dbReference type="Proteomes" id="UP001597277">
    <property type="component" value="Unassembled WGS sequence"/>
</dbReference>
<gene>
    <name evidence="4" type="ORF">ACFSE6_14730</name>
</gene>
<keyword evidence="5" id="KW-1185">Reference proteome</keyword>
<feature type="domain" description="LysM" evidence="3">
    <location>
        <begin position="152"/>
        <end position="196"/>
    </location>
</feature>
<feature type="compositionally biased region" description="Low complexity" evidence="1">
    <location>
        <begin position="197"/>
        <end position="230"/>
    </location>
</feature>
<feature type="domain" description="LysM" evidence="3">
    <location>
        <begin position="302"/>
        <end position="346"/>
    </location>
</feature>
<name>A0ABW4L8D7_9MICO</name>
<comment type="caution">
    <text evidence="4">The sequence shown here is derived from an EMBL/GenBank/DDBJ whole genome shotgun (WGS) entry which is preliminary data.</text>
</comment>
<dbReference type="InterPro" id="IPR008258">
    <property type="entry name" value="Transglycosylase_SLT_dom_1"/>
</dbReference>
<feature type="domain" description="LysM" evidence="3">
    <location>
        <begin position="78"/>
        <end position="122"/>
    </location>
</feature>
<dbReference type="Gene3D" id="3.10.350.10">
    <property type="entry name" value="LysM domain"/>
    <property type="match status" value="4"/>
</dbReference>
<organism evidence="4 5">
    <name type="scientific">Georgenia deserti</name>
    <dbReference type="NCBI Taxonomy" id="2093781"/>
    <lineage>
        <taxon>Bacteria</taxon>
        <taxon>Bacillati</taxon>
        <taxon>Actinomycetota</taxon>
        <taxon>Actinomycetes</taxon>
        <taxon>Micrococcales</taxon>
        <taxon>Bogoriellaceae</taxon>
        <taxon>Georgenia</taxon>
    </lineage>
</organism>
<feature type="region of interest" description="Disordered" evidence="1">
    <location>
        <begin position="39"/>
        <end position="68"/>
    </location>
</feature>
<dbReference type="InterPro" id="IPR018392">
    <property type="entry name" value="LysM"/>
</dbReference>
<evidence type="ECO:0000313" key="4">
    <source>
        <dbReference type="EMBL" id="MFD1719098.1"/>
    </source>
</evidence>
<feature type="compositionally biased region" description="Low complexity" evidence="1">
    <location>
        <begin position="132"/>
        <end position="144"/>
    </location>
</feature>
<dbReference type="SMART" id="SM00257">
    <property type="entry name" value="LysM"/>
    <property type="match status" value="4"/>
</dbReference>
<feature type="chain" id="PRO_5046204502" evidence="2">
    <location>
        <begin position="38"/>
        <end position="511"/>
    </location>
</feature>
<dbReference type="RefSeq" id="WP_388008701.1">
    <property type="nucleotide sequence ID" value="NZ_JBHUEE010000008.1"/>
</dbReference>
<feature type="region of interest" description="Disordered" evidence="1">
    <location>
        <begin position="278"/>
        <end position="304"/>
    </location>
</feature>
<dbReference type="SUPFAM" id="SSF54106">
    <property type="entry name" value="LysM domain"/>
    <property type="match status" value="4"/>
</dbReference>
<feature type="domain" description="LysM" evidence="3">
    <location>
        <begin position="231"/>
        <end position="275"/>
    </location>
</feature>
<feature type="compositionally biased region" description="Low complexity" evidence="1">
    <location>
        <begin position="278"/>
        <end position="303"/>
    </location>
</feature>
<evidence type="ECO:0000256" key="1">
    <source>
        <dbReference type="SAM" id="MobiDB-lite"/>
    </source>
</evidence>
<feature type="region of interest" description="Disordered" evidence="1">
    <location>
        <begin position="197"/>
        <end position="241"/>
    </location>
</feature>
<dbReference type="PROSITE" id="PS51782">
    <property type="entry name" value="LYSM"/>
    <property type="match status" value="4"/>
</dbReference>
<feature type="compositionally biased region" description="Polar residues" evidence="1">
    <location>
        <begin position="161"/>
        <end position="170"/>
    </location>
</feature>
<keyword evidence="2" id="KW-0732">Signal</keyword>
<dbReference type="PANTHER" id="PTHR33734">
    <property type="entry name" value="LYSM DOMAIN-CONTAINING GPI-ANCHORED PROTEIN 2"/>
    <property type="match status" value="1"/>
</dbReference>
<protein>
    <submittedName>
        <fullName evidence="4">LysM peptidoglycan-binding domain-containing protein</fullName>
    </submittedName>
</protein>
<feature type="signal peptide" evidence="2">
    <location>
        <begin position="1"/>
        <end position="37"/>
    </location>
</feature>
<feature type="compositionally biased region" description="Polar residues" evidence="1">
    <location>
        <begin position="56"/>
        <end position="68"/>
    </location>
</feature>